<reference evidence="7 8" key="1">
    <citation type="submission" date="2015-04" db="EMBL/GenBank/DDBJ databases">
        <title>Lasius niger genome sequencing.</title>
        <authorList>
            <person name="Konorov E.A."/>
            <person name="Nikitin M.A."/>
            <person name="Kirill M.V."/>
            <person name="Chang P."/>
        </authorList>
    </citation>
    <scope>NUCLEOTIDE SEQUENCE [LARGE SCALE GENOMIC DNA]</scope>
    <source>
        <tissue evidence="7">Whole</tissue>
    </source>
</reference>
<evidence type="ECO:0000256" key="6">
    <source>
        <dbReference type="SAM" id="MobiDB-lite"/>
    </source>
</evidence>
<keyword evidence="3" id="KW-0863">Zinc-finger</keyword>
<evidence type="ECO:0000256" key="4">
    <source>
        <dbReference type="ARBA" id="ARBA00022833"/>
    </source>
</evidence>
<accession>A0A0J7N7L7</accession>
<dbReference type="InterPro" id="IPR012337">
    <property type="entry name" value="RNaseH-like_sf"/>
</dbReference>
<evidence type="ECO:0000313" key="8">
    <source>
        <dbReference type="Proteomes" id="UP000036403"/>
    </source>
</evidence>
<evidence type="ECO:0000256" key="2">
    <source>
        <dbReference type="ARBA" id="ARBA00022723"/>
    </source>
</evidence>
<evidence type="ECO:0000256" key="1">
    <source>
        <dbReference type="ARBA" id="ARBA00004123"/>
    </source>
</evidence>
<comment type="subcellular location">
    <subcellularLocation>
        <location evidence="1">Nucleus</location>
    </subcellularLocation>
</comment>
<dbReference type="PANTHER" id="PTHR46481">
    <property type="entry name" value="ZINC FINGER BED DOMAIN-CONTAINING PROTEIN 4"/>
    <property type="match status" value="1"/>
</dbReference>
<dbReference type="SUPFAM" id="SSF140996">
    <property type="entry name" value="Hermes dimerisation domain"/>
    <property type="match status" value="1"/>
</dbReference>
<dbReference type="PaxDb" id="67767-A0A0J7N7L7"/>
<evidence type="ECO:0000313" key="7">
    <source>
        <dbReference type="EMBL" id="KMQ88635.1"/>
    </source>
</evidence>
<sequence length="248" mass="28847">MKSKHFLQFYEKNENNQNTINESQGELSSPTSELPRKRPYQFQLSLTSTCLPKLKEKSITKALVEMIYEDLQPLQIVENKGFIKYTHALNSEYKLHNRKTLSEKLLQDRYHEAHTAVFNKLKSTDYLAVTTNMWSSDSNKCFLTITVHFIYDFKLCSQTLSTAEIKDTHSAINIANAIEIVFNEWVIANKVVTIVSDNATNMKKSDYLKRRNHYCIAHTLNLAVLDSKRGNQRYGRFVGQMPFNCYFH</sequence>
<dbReference type="Proteomes" id="UP000036403">
    <property type="component" value="Unassembled WGS sequence"/>
</dbReference>
<evidence type="ECO:0000256" key="5">
    <source>
        <dbReference type="ARBA" id="ARBA00023242"/>
    </source>
</evidence>
<proteinExistence type="predicted"/>
<comment type="caution">
    <text evidence="7">The sequence shown here is derived from an EMBL/GenBank/DDBJ whole genome shotgun (WGS) entry which is preliminary data.</text>
</comment>
<feature type="compositionally biased region" description="Polar residues" evidence="6">
    <location>
        <begin position="15"/>
        <end position="32"/>
    </location>
</feature>
<keyword evidence="4" id="KW-0862">Zinc</keyword>
<keyword evidence="8" id="KW-1185">Reference proteome</keyword>
<dbReference type="STRING" id="67767.A0A0J7N7L7"/>
<dbReference type="GO" id="GO:0005634">
    <property type="term" value="C:nucleus"/>
    <property type="evidence" value="ECO:0007669"/>
    <property type="project" value="UniProtKB-SubCell"/>
</dbReference>
<dbReference type="Gene3D" id="1.10.10.1070">
    <property type="entry name" value="Zinc finger, BED domain-containing"/>
    <property type="match status" value="1"/>
</dbReference>
<keyword evidence="5" id="KW-0539">Nucleus</keyword>
<gene>
    <name evidence="7" type="ORF">RF55_11844</name>
</gene>
<protein>
    <submittedName>
        <fullName evidence="7">Zinc finger bed domain-containing protein 1-like protein</fullName>
    </submittedName>
</protein>
<dbReference type="AlphaFoldDB" id="A0A0J7N7L7"/>
<dbReference type="GO" id="GO:0008270">
    <property type="term" value="F:zinc ion binding"/>
    <property type="evidence" value="ECO:0007669"/>
    <property type="project" value="UniProtKB-KW"/>
</dbReference>
<feature type="region of interest" description="Disordered" evidence="6">
    <location>
        <begin position="13"/>
        <end position="34"/>
    </location>
</feature>
<dbReference type="EMBL" id="LBMM01008793">
    <property type="protein sequence ID" value="KMQ88635.1"/>
    <property type="molecule type" value="Genomic_DNA"/>
</dbReference>
<dbReference type="SUPFAM" id="SSF53098">
    <property type="entry name" value="Ribonuclease H-like"/>
    <property type="match status" value="1"/>
</dbReference>
<dbReference type="PANTHER" id="PTHR46481:SF10">
    <property type="entry name" value="ZINC FINGER BED DOMAIN-CONTAINING PROTEIN 39"/>
    <property type="match status" value="1"/>
</dbReference>
<dbReference type="InterPro" id="IPR052035">
    <property type="entry name" value="ZnF_BED_domain_contain"/>
</dbReference>
<name>A0A0J7N7L7_LASNI</name>
<dbReference type="OrthoDB" id="1271298at2759"/>
<keyword evidence="2" id="KW-0479">Metal-binding</keyword>
<organism evidence="7 8">
    <name type="scientific">Lasius niger</name>
    <name type="common">Black garden ant</name>
    <dbReference type="NCBI Taxonomy" id="67767"/>
    <lineage>
        <taxon>Eukaryota</taxon>
        <taxon>Metazoa</taxon>
        <taxon>Ecdysozoa</taxon>
        <taxon>Arthropoda</taxon>
        <taxon>Hexapoda</taxon>
        <taxon>Insecta</taxon>
        <taxon>Pterygota</taxon>
        <taxon>Neoptera</taxon>
        <taxon>Endopterygota</taxon>
        <taxon>Hymenoptera</taxon>
        <taxon>Apocrita</taxon>
        <taxon>Aculeata</taxon>
        <taxon>Formicoidea</taxon>
        <taxon>Formicidae</taxon>
        <taxon>Formicinae</taxon>
        <taxon>Lasius</taxon>
        <taxon>Lasius</taxon>
    </lineage>
</organism>
<evidence type="ECO:0000256" key="3">
    <source>
        <dbReference type="ARBA" id="ARBA00022771"/>
    </source>
</evidence>